<evidence type="ECO:0000313" key="2">
    <source>
        <dbReference type="EMBL" id="MFC7748089.1"/>
    </source>
</evidence>
<dbReference type="EMBL" id="JBHTGR010000057">
    <property type="protein sequence ID" value="MFC7748089.1"/>
    <property type="molecule type" value="Genomic_DNA"/>
</dbReference>
<sequence length="77" mass="8743">MLYAIIAITVMAVVLLILSFFMNDKMADLESELEQLSISMMQENYQLKKKVSVLEEELLTDDLSDKTLHNTDNGSES</sequence>
<comment type="caution">
    <text evidence="2">The sequence shown here is derived from an EMBL/GenBank/DDBJ whole genome shotgun (WGS) entry which is preliminary data.</text>
</comment>
<proteinExistence type="predicted"/>
<accession>A0ABW2UZW6</accession>
<name>A0ABW2UZW6_9BACI</name>
<keyword evidence="1" id="KW-1133">Transmembrane helix</keyword>
<feature type="transmembrane region" description="Helical" evidence="1">
    <location>
        <begin position="6"/>
        <end position="23"/>
    </location>
</feature>
<keyword evidence="1" id="KW-0812">Transmembrane</keyword>
<evidence type="ECO:0000256" key="1">
    <source>
        <dbReference type="SAM" id="Phobius"/>
    </source>
</evidence>
<keyword evidence="1" id="KW-0472">Membrane</keyword>
<organism evidence="2 3">
    <name type="scientific">Lentibacillus kimchii</name>
    <dbReference type="NCBI Taxonomy" id="1542911"/>
    <lineage>
        <taxon>Bacteria</taxon>
        <taxon>Bacillati</taxon>
        <taxon>Bacillota</taxon>
        <taxon>Bacilli</taxon>
        <taxon>Bacillales</taxon>
        <taxon>Bacillaceae</taxon>
        <taxon>Lentibacillus</taxon>
    </lineage>
</organism>
<evidence type="ECO:0000313" key="3">
    <source>
        <dbReference type="Proteomes" id="UP001596620"/>
    </source>
</evidence>
<gene>
    <name evidence="2" type="ORF">ACFQU8_12935</name>
</gene>
<dbReference type="CDD" id="cd14686">
    <property type="entry name" value="bZIP"/>
    <property type="match status" value="1"/>
</dbReference>
<reference evidence="3" key="1">
    <citation type="journal article" date="2019" name="Int. J. Syst. Evol. Microbiol.">
        <title>The Global Catalogue of Microorganisms (GCM) 10K type strain sequencing project: providing services to taxonomists for standard genome sequencing and annotation.</title>
        <authorList>
            <consortium name="The Broad Institute Genomics Platform"/>
            <consortium name="The Broad Institute Genome Sequencing Center for Infectious Disease"/>
            <person name="Wu L."/>
            <person name="Ma J."/>
        </authorList>
    </citation>
    <scope>NUCLEOTIDE SEQUENCE [LARGE SCALE GENOMIC DNA]</scope>
    <source>
        <strain evidence="3">JCM 30234</strain>
    </source>
</reference>
<dbReference type="Proteomes" id="UP001596620">
    <property type="component" value="Unassembled WGS sequence"/>
</dbReference>
<protein>
    <submittedName>
        <fullName evidence="2">Uncharacterized protein</fullName>
    </submittedName>
</protein>
<keyword evidence="3" id="KW-1185">Reference proteome</keyword>
<dbReference type="RefSeq" id="WP_382361009.1">
    <property type="nucleotide sequence ID" value="NZ_JBHTGR010000057.1"/>
</dbReference>